<dbReference type="Proteomes" id="UP000516361">
    <property type="component" value="Chromosome"/>
</dbReference>
<dbReference type="PANTHER" id="PTHR32060">
    <property type="entry name" value="TAIL-SPECIFIC PROTEASE"/>
    <property type="match status" value="1"/>
</dbReference>
<accession>A0A7G1G6Q9</accession>
<dbReference type="RefSeq" id="WP_190615667.1">
    <property type="nucleotide sequence ID" value="NZ_AP018712.1"/>
</dbReference>
<dbReference type="InParanoid" id="A0A7G1G6Q9"/>
<evidence type="ECO:0000259" key="6">
    <source>
        <dbReference type="PROSITE" id="PS50106"/>
    </source>
</evidence>
<dbReference type="InterPro" id="IPR001478">
    <property type="entry name" value="PDZ"/>
</dbReference>
<dbReference type="KEGG" id="ocy:OSSY52_07280"/>
<dbReference type="Gene3D" id="3.90.226.10">
    <property type="entry name" value="2-enoyl-CoA Hydratase, Chain A, domain 1"/>
    <property type="match status" value="1"/>
</dbReference>
<dbReference type="InterPro" id="IPR004447">
    <property type="entry name" value="Peptidase_S41A"/>
</dbReference>
<name>A0A7G1G6Q9_9BACT</name>
<dbReference type="SMART" id="SM00245">
    <property type="entry name" value="TSPc"/>
    <property type="match status" value="1"/>
</dbReference>
<evidence type="ECO:0000256" key="4">
    <source>
        <dbReference type="ARBA" id="ARBA00022825"/>
    </source>
</evidence>
<feature type="domain" description="PDZ" evidence="6">
    <location>
        <begin position="103"/>
        <end position="161"/>
    </location>
</feature>
<keyword evidence="2 5" id="KW-0645">Protease</keyword>
<dbReference type="GO" id="GO:0004175">
    <property type="term" value="F:endopeptidase activity"/>
    <property type="evidence" value="ECO:0007669"/>
    <property type="project" value="TreeGrafter"/>
</dbReference>
<comment type="similarity">
    <text evidence="1 5">Belongs to the peptidase S41A family.</text>
</comment>
<proteinExistence type="inferred from homology"/>
<dbReference type="AlphaFoldDB" id="A0A7G1G6Q9"/>
<dbReference type="SUPFAM" id="SSF50156">
    <property type="entry name" value="PDZ domain-like"/>
    <property type="match status" value="1"/>
</dbReference>
<dbReference type="PROSITE" id="PS50106">
    <property type="entry name" value="PDZ"/>
    <property type="match status" value="1"/>
</dbReference>
<evidence type="ECO:0000313" key="7">
    <source>
        <dbReference type="EMBL" id="BBE30587.1"/>
    </source>
</evidence>
<dbReference type="InterPro" id="IPR036034">
    <property type="entry name" value="PDZ_sf"/>
</dbReference>
<dbReference type="SMART" id="SM00228">
    <property type="entry name" value="PDZ"/>
    <property type="match status" value="1"/>
</dbReference>
<evidence type="ECO:0000256" key="3">
    <source>
        <dbReference type="ARBA" id="ARBA00022801"/>
    </source>
</evidence>
<keyword evidence="8" id="KW-1185">Reference proteome</keyword>
<dbReference type="NCBIfam" id="TIGR00225">
    <property type="entry name" value="prc"/>
    <property type="match status" value="1"/>
</dbReference>
<dbReference type="PANTHER" id="PTHR32060:SF30">
    <property type="entry name" value="CARBOXY-TERMINAL PROCESSING PROTEASE CTPA"/>
    <property type="match status" value="1"/>
</dbReference>
<gene>
    <name evidence="7" type="ORF">OSSY52_07280</name>
</gene>
<keyword evidence="4 5" id="KW-0720">Serine protease</keyword>
<dbReference type="FunCoup" id="A0A7G1G6Q9">
    <property type="interactions" value="348"/>
</dbReference>
<keyword evidence="3 5" id="KW-0378">Hydrolase</keyword>
<dbReference type="CDD" id="cd07560">
    <property type="entry name" value="Peptidase_S41_CPP"/>
    <property type="match status" value="1"/>
</dbReference>
<dbReference type="GO" id="GO:0007165">
    <property type="term" value="P:signal transduction"/>
    <property type="evidence" value="ECO:0007669"/>
    <property type="project" value="TreeGrafter"/>
</dbReference>
<dbReference type="Gene3D" id="2.30.42.10">
    <property type="match status" value="1"/>
</dbReference>
<dbReference type="Gene3D" id="3.30.750.44">
    <property type="match status" value="1"/>
</dbReference>
<dbReference type="EMBL" id="AP018712">
    <property type="protein sequence ID" value="BBE30587.1"/>
    <property type="molecule type" value="Genomic_DNA"/>
</dbReference>
<dbReference type="InterPro" id="IPR005151">
    <property type="entry name" value="Tail-specific_protease"/>
</dbReference>
<dbReference type="Pfam" id="PF00595">
    <property type="entry name" value="PDZ"/>
    <property type="match status" value="1"/>
</dbReference>
<dbReference type="CDD" id="cd06782">
    <property type="entry name" value="cpPDZ_CPP-like"/>
    <property type="match status" value="1"/>
</dbReference>
<dbReference type="GO" id="GO:0008236">
    <property type="term" value="F:serine-type peptidase activity"/>
    <property type="evidence" value="ECO:0007669"/>
    <property type="project" value="UniProtKB-KW"/>
</dbReference>
<dbReference type="SUPFAM" id="SSF52096">
    <property type="entry name" value="ClpP/crotonase"/>
    <property type="match status" value="1"/>
</dbReference>
<evidence type="ECO:0000256" key="1">
    <source>
        <dbReference type="ARBA" id="ARBA00009179"/>
    </source>
</evidence>
<sequence>MSRKVKKIISVFLIVGVAATSWVFGNSDKRSIEDIYYNQYREPIVRMLAYINQYYYGKDDVDYSKILDSLLKGMVDGIGDPFAWYFDARQTTENHIDETGKYGGLGITVRYDSPTKSIVIVSPMYGTPAEKAGLMANDYIISVDGSPVSETGYMKAIDRMRGKPGTPVKIKVIREGWKKAKEIEIVRALIETKTVKYTTFEKDSEKIGYIRLTNFGDKSDVEMNNALKDLSTKNINGLILDLRNNPGGLLHIAINIASMYIKNDVIVYLKYSDGSEETTTPIPGKYFDFLNGLPITVLVNKGSASASEILTGALKDNKIATIIGGTTYGKAAVQRPFTFPNGGEAWIPIGHYFTPNKIDIHLKGIEPNIKIDNPVKEVKSSIDIEKEKNEALNQTTNKVYLNFKNDLQLNKAIEVILEKLGEKVN</sequence>
<organism evidence="7 8">
    <name type="scientific">Tepiditoga spiralis</name>
    <dbReference type="NCBI Taxonomy" id="2108365"/>
    <lineage>
        <taxon>Bacteria</taxon>
        <taxon>Thermotogati</taxon>
        <taxon>Thermotogota</taxon>
        <taxon>Thermotogae</taxon>
        <taxon>Petrotogales</taxon>
        <taxon>Petrotogaceae</taxon>
        <taxon>Tepiditoga</taxon>
    </lineage>
</organism>
<reference evidence="7 8" key="1">
    <citation type="submission" date="2018-06" db="EMBL/GenBank/DDBJ databases">
        <title>Genome sequencing of Oceanotoga sp. sy52.</title>
        <authorList>
            <person name="Mori K."/>
        </authorList>
    </citation>
    <scope>NUCLEOTIDE SEQUENCE [LARGE SCALE GENOMIC DNA]</scope>
    <source>
        <strain evidence="8">sy52</strain>
    </source>
</reference>
<dbReference type="GO" id="GO:0030288">
    <property type="term" value="C:outer membrane-bounded periplasmic space"/>
    <property type="evidence" value="ECO:0007669"/>
    <property type="project" value="TreeGrafter"/>
</dbReference>
<protein>
    <submittedName>
        <fullName evidence="7">Peptidase S41</fullName>
    </submittedName>
</protein>
<evidence type="ECO:0000256" key="2">
    <source>
        <dbReference type="ARBA" id="ARBA00022670"/>
    </source>
</evidence>
<dbReference type="FunFam" id="2.30.42.10:FF:000063">
    <property type="entry name" value="Peptidase, S41 family"/>
    <property type="match status" value="1"/>
</dbReference>
<evidence type="ECO:0000313" key="8">
    <source>
        <dbReference type="Proteomes" id="UP000516361"/>
    </source>
</evidence>
<dbReference type="Pfam" id="PF03572">
    <property type="entry name" value="Peptidase_S41"/>
    <property type="match status" value="1"/>
</dbReference>
<evidence type="ECO:0000256" key="5">
    <source>
        <dbReference type="RuleBase" id="RU004404"/>
    </source>
</evidence>
<dbReference type="GO" id="GO:0006508">
    <property type="term" value="P:proteolysis"/>
    <property type="evidence" value="ECO:0007669"/>
    <property type="project" value="UniProtKB-KW"/>
</dbReference>
<dbReference type="InterPro" id="IPR029045">
    <property type="entry name" value="ClpP/crotonase-like_dom_sf"/>
</dbReference>